<evidence type="ECO:0000256" key="1">
    <source>
        <dbReference type="SAM" id="Phobius"/>
    </source>
</evidence>
<keyword evidence="1" id="KW-1133">Transmembrane helix</keyword>
<feature type="chain" id="PRO_5014753211" evidence="2">
    <location>
        <begin position="29"/>
        <end position="75"/>
    </location>
</feature>
<dbReference type="EMBL" id="GGFM01012003">
    <property type="protein sequence ID" value="MBW32754.1"/>
    <property type="molecule type" value="Transcribed_RNA"/>
</dbReference>
<protein>
    <submittedName>
        <fullName evidence="3">Putative secreted peptide</fullName>
    </submittedName>
</protein>
<keyword evidence="1" id="KW-0472">Membrane</keyword>
<sequence length="75" mass="8553">MGLLDCCCLLHPPFSLFLALSLCDPARSTMQCTALSTFATIAFPTWSAWCWFVFYATATVLRFDRSQHREENPPF</sequence>
<proteinExistence type="predicted"/>
<feature type="transmembrane region" description="Helical" evidence="1">
    <location>
        <begin position="39"/>
        <end position="61"/>
    </location>
</feature>
<accession>A0A2M3ZW23</accession>
<feature type="signal peptide" evidence="2">
    <location>
        <begin position="1"/>
        <end position="28"/>
    </location>
</feature>
<keyword evidence="2" id="KW-0732">Signal</keyword>
<reference evidence="3" key="1">
    <citation type="submission" date="2018-01" db="EMBL/GenBank/DDBJ databases">
        <title>An insight into the sialome of Amazonian anophelines.</title>
        <authorList>
            <person name="Ribeiro J.M."/>
            <person name="Scarpassa V."/>
            <person name="Calvo E."/>
        </authorList>
    </citation>
    <scope>NUCLEOTIDE SEQUENCE</scope>
    <source>
        <tissue evidence="3">Salivary glands</tissue>
    </source>
</reference>
<evidence type="ECO:0000313" key="3">
    <source>
        <dbReference type="EMBL" id="MBW32754.1"/>
    </source>
</evidence>
<dbReference type="AlphaFoldDB" id="A0A2M3ZW23"/>
<keyword evidence="1" id="KW-0812">Transmembrane</keyword>
<evidence type="ECO:0000256" key="2">
    <source>
        <dbReference type="SAM" id="SignalP"/>
    </source>
</evidence>
<name>A0A2M3ZW23_9DIPT</name>
<organism evidence="3">
    <name type="scientific">Anopheles braziliensis</name>
    <dbReference type="NCBI Taxonomy" id="58242"/>
    <lineage>
        <taxon>Eukaryota</taxon>
        <taxon>Metazoa</taxon>
        <taxon>Ecdysozoa</taxon>
        <taxon>Arthropoda</taxon>
        <taxon>Hexapoda</taxon>
        <taxon>Insecta</taxon>
        <taxon>Pterygota</taxon>
        <taxon>Neoptera</taxon>
        <taxon>Endopterygota</taxon>
        <taxon>Diptera</taxon>
        <taxon>Nematocera</taxon>
        <taxon>Culicoidea</taxon>
        <taxon>Culicidae</taxon>
        <taxon>Anophelinae</taxon>
        <taxon>Anopheles</taxon>
    </lineage>
</organism>